<proteinExistence type="predicted"/>
<accession>A0ABR2YD30</accession>
<reference evidence="1 2" key="1">
    <citation type="journal article" date="2024" name="Nat. Commun.">
        <title>Phylogenomics reveals the evolutionary origins of lichenization in chlorophyte algae.</title>
        <authorList>
            <person name="Puginier C."/>
            <person name="Libourel C."/>
            <person name="Otte J."/>
            <person name="Skaloud P."/>
            <person name="Haon M."/>
            <person name="Grisel S."/>
            <person name="Petersen M."/>
            <person name="Berrin J.G."/>
            <person name="Delaux P.M."/>
            <person name="Dal Grande F."/>
            <person name="Keller J."/>
        </authorList>
    </citation>
    <scope>NUCLEOTIDE SEQUENCE [LARGE SCALE GENOMIC DNA]</scope>
    <source>
        <strain evidence="1 2">SAG 216-7</strain>
    </source>
</reference>
<evidence type="ECO:0000313" key="1">
    <source>
        <dbReference type="EMBL" id="KAK9902794.1"/>
    </source>
</evidence>
<comment type="caution">
    <text evidence="1">The sequence shown here is derived from an EMBL/GenBank/DDBJ whole genome shotgun (WGS) entry which is preliminary data.</text>
</comment>
<sequence length="67" mass="7622">MRIESKKGSNATRVVAKANLPSKTCLTCNRPFTWRKKWEKCWDDVKKRQSDLMARCSDANGATSSQT</sequence>
<protein>
    <submittedName>
        <fullName evidence="1">Uncharacterized protein</fullName>
    </submittedName>
</protein>
<dbReference type="EMBL" id="JALJOT010000015">
    <property type="protein sequence ID" value="KAK9902794.1"/>
    <property type="molecule type" value="Genomic_DNA"/>
</dbReference>
<evidence type="ECO:0000313" key="2">
    <source>
        <dbReference type="Proteomes" id="UP001491310"/>
    </source>
</evidence>
<dbReference type="PANTHER" id="PTHR37463:SF1">
    <property type="entry name" value="DUF2256 DOMAIN-CONTAINING PROTEIN"/>
    <property type="match status" value="1"/>
</dbReference>
<name>A0ABR2YD30_9CHLO</name>
<dbReference type="Pfam" id="PF10013">
    <property type="entry name" value="DUF2256"/>
    <property type="match status" value="1"/>
</dbReference>
<dbReference type="Proteomes" id="UP001491310">
    <property type="component" value="Unassembled WGS sequence"/>
</dbReference>
<keyword evidence="2" id="KW-1185">Reference proteome</keyword>
<dbReference type="PANTHER" id="PTHR37463">
    <property type="entry name" value="GSL3115 PROTEIN"/>
    <property type="match status" value="1"/>
</dbReference>
<gene>
    <name evidence="1" type="ORF">WJX75_006264</name>
</gene>
<dbReference type="InterPro" id="IPR017136">
    <property type="entry name" value="UCP037205"/>
</dbReference>
<organism evidence="1 2">
    <name type="scientific">Coccomyxa subellipsoidea</name>
    <dbReference type="NCBI Taxonomy" id="248742"/>
    <lineage>
        <taxon>Eukaryota</taxon>
        <taxon>Viridiplantae</taxon>
        <taxon>Chlorophyta</taxon>
        <taxon>core chlorophytes</taxon>
        <taxon>Trebouxiophyceae</taxon>
        <taxon>Trebouxiophyceae incertae sedis</taxon>
        <taxon>Coccomyxaceae</taxon>
        <taxon>Coccomyxa</taxon>
    </lineage>
</organism>